<dbReference type="VEuPathDB" id="FungiDB:I7I51_03657"/>
<gene>
    <name evidence="3" type="ORF">I7I51_03657</name>
</gene>
<evidence type="ECO:0000256" key="1">
    <source>
        <dbReference type="ARBA" id="ARBA00022737"/>
    </source>
</evidence>
<organism evidence="3 4">
    <name type="scientific">Ajellomyces capsulatus</name>
    <name type="common">Darling's disease fungus</name>
    <name type="synonym">Histoplasma capsulatum</name>
    <dbReference type="NCBI Taxonomy" id="5037"/>
    <lineage>
        <taxon>Eukaryota</taxon>
        <taxon>Fungi</taxon>
        <taxon>Dikarya</taxon>
        <taxon>Ascomycota</taxon>
        <taxon>Pezizomycotina</taxon>
        <taxon>Eurotiomycetes</taxon>
        <taxon>Eurotiomycetidae</taxon>
        <taxon>Onygenales</taxon>
        <taxon>Ajellomycetaceae</taxon>
        <taxon>Histoplasma</taxon>
    </lineage>
</organism>
<dbReference type="OrthoDB" id="4185255at2759"/>
<feature type="domain" description="Nephrocystin 3-like N-terminal" evidence="2">
    <location>
        <begin position="48"/>
        <end position="97"/>
    </location>
</feature>
<protein>
    <recommendedName>
        <fullName evidence="2">Nephrocystin 3-like N-terminal domain-containing protein</fullName>
    </recommendedName>
</protein>
<keyword evidence="1" id="KW-0677">Repeat</keyword>
<dbReference type="EMBL" id="CP069111">
    <property type="protein sequence ID" value="QSS61482.1"/>
    <property type="molecule type" value="Genomic_DNA"/>
</dbReference>
<dbReference type="InterPro" id="IPR056884">
    <property type="entry name" value="NPHP3-like_N"/>
</dbReference>
<reference evidence="3" key="1">
    <citation type="submission" date="2021-01" db="EMBL/GenBank/DDBJ databases">
        <title>Chromosome-level genome assembly of a human fungal pathogen reveals clustering of transcriptionally co-regulated genes.</title>
        <authorList>
            <person name="Voorhies M."/>
            <person name="Cohen S."/>
            <person name="Shea T.P."/>
            <person name="Petrus S."/>
            <person name="Munoz J.F."/>
            <person name="Poplawski S."/>
            <person name="Goldman W.E."/>
            <person name="Michael T."/>
            <person name="Cuomo C.A."/>
            <person name="Sil A."/>
            <person name="Beyhan S."/>
        </authorList>
    </citation>
    <scope>NUCLEOTIDE SEQUENCE</scope>
    <source>
        <strain evidence="3">WU24</strain>
    </source>
</reference>
<evidence type="ECO:0000259" key="2">
    <source>
        <dbReference type="Pfam" id="PF24883"/>
    </source>
</evidence>
<dbReference type="Pfam" id="PF24883">
    <property type="entry name" value="NPHP3_N"/>
    <property type="match status" value="1"/>
</dbReference>
<dbReference type="Proteomes" id="UP000663671">
    <property type="component" value="Chromosome 5"/>
</dbReference>
<evidence type="ECO:0000313" key="3">
    <source>
        <dbReference type="EMBL" id="QSS61482.1"/>
    </source>
</evidence>
<accession>A0A8A1MAG9</accession>
<name>A0A8A1MAG9_AJECA</name>
<dbReference type="PANTHER" id="PTHR10039">
    <property type="entry name" value="AMELOGENIN"/>
    <property type="match status" value="1"/>
</dbReference>
<dbReference type="AlphaFoldDB" id="A0A8A1MAG9"/>
<proteinExistence type="predicted"/>
<sequence length="319" mass="36064">MAMHSTDDHVKRITGLIDRKIDLDKLQITKGAAFDSYGIQHDECLQGTRKELLQEIDHWVESPNGKCIFWLNDIAGTGKSTISRTVEKHLKKERSSMAPCGESKERSSYTGVAIPALMGRTLLIKQSGVKRNKLIEAHRGVIGTIIIHESPLPVASLSRLTGISKESIHVRLELFHSILSIPNDKTKPIRPFHLSFRDFLLHPDTPEKTPLWIDEKEIHQTLAVQCLKVMQHKLRKNICNLPGDGTERGEVGLNSVSHHLSLELHYACRYWAQHLIQSQDPITEMVNAFSFLKLHFLHWVEATGILGIISEVVKIINIL</sequence>
<evidence type="ECO:0000313" key="4">
    <source>
        <dbReference type="Proteomes" id="UP000663671"/>
    </source>
</evidence>